<proteinExistence type="predicted"/>
<dbReference type="KEGG" id="cpre:Csp1_25950"/>
<dbReference type="RefSeq" id="WP_066585079.1">
    <property type="nucleotide sequence ID" value="NZ_CP024988.1"/>
</dbReference>
<keyword evidence="2" id="KW-1185">Reference proteome</keyword>
<reference evidence="2" key="1">
    <citation type="submission" date="2017-11" db="EMBL/GenBank/DDBJ databases">
        <title>Otitis media/interna in a cat caused by the recently described species Corynebacterium provencense.</title>
        <authorList>
            <person name="Kittl S."/>
            <person name="Brodard I."/>
            <person name="Rychener L."/>
            <person name="Jores J."/>
            <person name="Roosje P."/>
            <person name="Gobeli Brawand S."/>
        </authorList>
    </citation>
    <scope>NUCLEOTIDE SEQUENCE [LARGE SCALE GENOMIC DNA]</scope>
    <source>
        <strain evidence="2">17KM38</strain>
    </source>
</reference>
<sequence length="66" mass="7395">MPGGALDTLSVMENLTSVHHVTEQRWDELADDSWGPEFLSLTSELDEVSERVGELGPDLGRWSCHR</sequence>
<dbReference type="EMBL" id="CP024988">
    <property type="protein sequence ID" value="AWT27339.1"/>
    <property type="molecule type" value="Genomic_DNA"/>
</dbReference>
<dbReference type="Proteomes" id="UP000247696">
    <property type="component" value="Chromosome"/>
</dbReference>
<evidence type="ECO:0000313" key="1">
    <source>
        <dbReference type="EMBL" id="AWT27339.1"/>
    </source>
</evidence>
<accession>A0A2Z3YSR7</accession>
<dbReference type="AlphaFoldDB" id="A0A2Z3YSR7"/>
<evidence type="ECO:0000313" key="2">
    <source>
        <dbReference type="Proteomes" id="UP000247696"/>
    </source>
</evidence>
<protein>
    <submittedName>
        <fullName evidence="1">Uncharacterized protein</fullName>
    </submittedName>
</protein>
<gene>
    <name evidence="1" type="ORF">Csp1_25950</name>
</gene>
<name>A0A2Z3YSR7_9CORY</name>
<organism evidence="1 2">
    <name type="scientific">Corynebacterium provencense</name>
    <dbReference type="NCBI Taxonomy" id="1737425"/>
    <lineage>
        <taxon>Bacteria</taxon>
        <taxon>Bacillati</taxon>
        <taxon>Actinomycetota</taxon>
        <taxon>Actinomycetes</taxon>
        <taxon>Mycobacteriales</taxon>
        <taxon>Corynebacteriaceae</taxon>
        <taxon>Corynebacterium</taxon>
    </lineage>
</organism>